<dbReference type="KEGG" id="amr:AM1_3722"/>
<evidence type="ECO:0000313" key="5">
    <source>
        <dbReference type="Proteomes" id="UP000000268"/>
    </source>
</evidence>
<feature type="domain" description="Calcineurin-like phosphoesterase" evidence="3">
    <location>
        <begin position="48"/>
        <end position="244"/>
    </location>
</feature>
<dbReference type="OrthoDB" id="9809781at2"/>
<dbReference type="InterPro" id="IPR004843">
    <property type="entry name" value="Calcineurin-like_PHP"/>
</dbReference>
<evidence type="ECO:0000256" key="2">
    <source>
        <dbReference type="ARBA" id="ARBA00022801"/>
    </source>
</evidence>
<dbReference type="EMBL" id="CP000828">
    <property type="protein sequence ID" value="ABW28712.1"/>
    <property type="molecule type" value="Genomic_DNA"/>
</dbReference>
<dbReference type="Proteomes" id="UP000000268">
    <property type="component" value="Chromosome"/>
</dbReference>
<protein>
    <submittedName>
        <fullName evidence="4">Metallophosphoesterase</fullName>
    </submittedName>
</protein>
<dbReference type="eggNOG" id="COG1409">
    <property type="taxonomic scope" value="Bacteria"/>
</dbReference>
<dbReference type="PANTHER" id="PTHR10161">
    <property type="entry name" value="TARTRATE-RESISTANT ACID PHOSPHATASE TYPE 5"/>
    <property type="match status" value="1"/>
</dbReference>
<dbReference type="RefSeq" id="WP_012164091.1">
    <property type="nucleotide sequence ID" value="NC_009925.1"/>
</dbReference>
<evidence type="ECO:0000313" key="4">
    <source>
        <dbReference type="EMBL" id="ABW28712.1"/>
    </source>
</evidence>
<proteinExistence type="predicted"/>
<organism evidence="4 5">
    <name type="scientific">Acaryochloris marina (strain MBIC 11017)</name>
    <dbReference type="NCBI Taxonomy" id="329726"/>
    <lineage>
        <taxon>Bacteria</taxon>
        <taxon>Bacillati</taxon>
        <taxon>Cyanobacteriota</taxon>
        <taxon>Cyanophyceae</taxon>
        <taxon>Acaryochloridales</taxon>
        <taxon>Acaryochloridaceae</taxon>
        <taxon>Acaryochloris</taxon>
    </lineage>
</organism>
<dbReference type="HOGENOM" id="CLU_043332_2_0_3"/>
<dbReference type="GO" id="GO:0016787">
    <property type="term" value="F:hydrolase activity"/>
    <property type="evidence" value="ECO:0007669"/>
    <property type="project" value="UniProtKB-KW"/>
</dbReference>
<evidence type="ECO:0000259" key="3">
    <source>
        <dbReference type="Pfam" id="PF00149"/>
    </source>
</evidence>
<dbReference type="Pfam" id="PF00149">
    <property type="entry name" value="Metallophos"/>
    <property type="match status" value="1"/>
</dbReference>
<dbReference type="STRING" id="329726.AM1_3722"/>
<dbReference type="AlphaFoldDB" id="B0C4G8"/>
<keyword evidence="5" id="KW-1185">Reference proteome</keyword>
<dbReference type="PANTHER" id="PTHR10161:SF14">
    <property type="entry name" value="TARTRATE-RESISTANT ACID PHOSPHATASE TYPE 5"/>
    <property type="match status" value="1"/>
</dbReference>
<keyword evidence="1" id="KW-0732">Signal</keyword>
<gene>
    <name evidence="4" type="ordered locus">AM1_3722</name>
</gene>
<dbReference type="InterPro" id="IPR051558">
    <property type="entry name" value="Metallophosphoesterase_PAP"/>
</dbReference>
<evidence type="ECO:0000256" key="1">
    <source>
        <dbReference type="ARBA" id="ARBA00022729"/>
    </source>
</evidence>
<name>B0C4G8_ACAM1</name>
<sequence length="324" mass="35509">MPLNRRKFLTLASLSTVGVGLNHHRILAQSLQAQPPIASLTPTPQWQFIAVGDVGTGDQAQYDVAQAMAQFHQHNPCSLALLAGDNIYDGGEMERIGEVFEQPYGPLLQQGITFHAVLGNHDVMSQRGEGQIRYPGFNMAGRYYTFTRDLVQFFALDTNPGGHWPAQLRWLEAELAQSQAQWKIVLGHHPIYASGLHSIKWELASRLGPLLGTPKLHPGLGEQLTPLFAKYQVQLYINGHEHHYERTQPIAGTTYLTCGVGARLRPTGSSEWTAFASSTLGFAAIAVYDHQLVINGIGVNGQPFDRGVITPTFIAQPSSPKIGV</sequence>
<dbReference type="SUPFAM" id="SSF56300">
    <property type="entry name" value="Metallo-dependent phosphatases"/>
    <property type="match status" value="1"/>
</dbReference>
<dbReference type="InterPro" id="IPR029052">
    <property type="entry name" value="Metallo-depent_PP-like"/>
</dbReference>
<dbReference type="Gene3D" id="3.60.21.10">
    <property type="match status" value="1"/>
</dbReference>
<accession>B0C4G8</accession>
<reference evidence="4 5" key="1">
    <citation type="journal article" date="2008" name="Proc. Natl. Acad. Sci. U.S.A.">
        <title>Niche adaptation and genome expansion in the chlorophyll d-producing cyanobacterium Acaryochloris marina.</title>
        <authorList>
            <person name="Swingley W.D."/>
            <person name="Chen M."/>
            <person name="Cheung P.C."/>
            <person name="Conrad A.L."/>
            <person name="Dejesa L.C."/>
            <person name="Hao J."/>
            <person name="Honchak B.M."/>
            <person name="Karbach L.E."/>
            <person name="Kurdoglu A."/>
            <person name="Lahiri S."/>
            <person name="Mastrian S.D."/>
            <person name="Miyashita H."/>
            <person name="Page L."/>
            <person name="Ramakrishna P."/>
            <person name="Satoh S."/>
            <person name="Sattley W.M."/>
            <person name="Shimada Y."/>
            <person name="Taylor H.L."/>
            <person name="Tomo T."/>
            <person name="Tsuchiya T."/>
            <person name="Wang Z.T."/>
            <person name="Raymond J."/>
            <person name="Mimuro M."/>
            <person name="Blankenship R.E."/>
            <person name="Touchman J.W."/>
        </authorList>
    </citation>
    <scope>NUCLEOTIDE SEQUENCE [LARGE SCALE GENOMIC DNA]</scope>
    <source>
        <strain evidence="5">MBIC 11017</strain>
    </source>
</reference>
<keyword evidence="2" id="KW-0378">Hydrolase</keyword>